<dbReference type="PANTHER" id="PTHR34322:SF2">
    <property type="entry name" value="TRANSPOSASE IS200-LIKE DOMAIN-CONTAINING PROTEIN"/>
    <property type="match status" value="1"/>
</dbReference>
<evidence type="ECO:0000313" key="2">
    <source>
        <dbReference type="Proteomes" id="UP000006322"/>
    </source>
</evidence>
<dbReference type="GO" id="GO:0004803">
    <property type="term" value="F:transposase activity"/>
    <property type="evidence" value="ECO:0007669"/>
    <property type="project" value="InterPro"/>
</dbReference>
<proteinExistence type="predicted"/>
<dbReference type="InterPro" id="IPR036515">
    <property type="entry name" value="Transposase_17_sf"/>
</dbReference>
<dbReference type="GO" id="GO:0006313">
    <property type="term" value="P:DNA transposition"/>
    <property type="evidence" value="ECO:0007669"/>
    <property type="project" value="InterPro"/>
</dbReference>
<protein>
    <recommendedName>
        <fullName evidence="3">Transposase</fullName>
    </recommendedName>
</protein>
<dbReference type="Proteomes" id="UP000006322">
    <property type="component" value="Unassembled WGS sequence"/>
</dbReference>
<dbReference type="Gene3D" id="3.30.70.1290">
    <property type="entry name" value="Transposase IS200-like"/>
    <property type="match status" value="1"/>
</dbReference>
<dbReference type="EMBL" id="BAER01000043">
    <property type="protein sequence ID" value="GAC32620.1"/>
    <property type="molecule type" value="Genomic_DNA"/>
</dbReference>
<accession>K7AB67</accession>
<keyword evidence="2" id="KW-1185">Reference proteome</keyword>
<evidence type="ECO:0008006" key="3">
    <source>
        <dbReference type="Google" id="ProtNLM"/>
    </source>
</evidence>
<gene>
    <name evidence="1" type="ORF">GPLA_1706</name>
</gene>
<organism evidence="1 2">
    <name type="scientific">Paraglaciecola polaris LMG 21857</name>
    <dbReference type="NCBI Taxonomy" id="1129793"/>
    <lineage>
        <taxon>Bacteria</taxon>
        <taxon>Pseudomonadati</taxon>
        <taxon>Pseudomonadota</taxon>
        <taxon>Gammaproteobacteria</taxon>
        <taxon>Alteromonadales</taxon>
        <taxon>Alteromonadaceae</taxon>
        <taxon>Paraglaciecola</taxon>
    </lineage>
</organism>
<dbReference type="AlphaFoldDB" id="K7AB67"/>
<dbReference type="STRING" id="1129793.GPLA_1706"/>
<dbReference type="GO" id="GO:0003677">
    <property type="term" value="F:DNA binding"/>
    <property type="evidence" value="ECO:0007669"/>
    <property type="project" value="InterPro"/>
</dbReference>
<dbReference type="SUPFAM" id="SSF143422">
    <property type="entry name" value="Transposase IS200-like"/>
    <property type="match status" value="1"/>
</dbReference>
<sequence length="239" mass="28065">MKEVIRRWHQLYQGTLLSQKYQREDTLSKSEFMSLEETVTIYRQRLYDISWLMRNLNEHIAREANKEDGCTGRFWEGRFKSQALLDESAVLACMAYVDLNPIRAKMDTTPETSKHTSIQQRIHALIKGEQPRKLMRFVGNYRQNMPKGIAYSLIDYCELVDCTGRCIREDKAGHIEHHHSPILARLGLDSEQWLTLTTEFEQHFHTAVGSEHMLQQFKHHTDHQRIRGMAKARVLLQQA</sequence>
<evidence type="ECO:0000313" key="1">
    <source>
        <dbReference type="EMBL" id="GAC32620.1"/>
    </source>
</evidence>
<dbReference type="PANTHER" id="PTHR34322">
    <property type="entry name" value="TRANSPOSASE, Y1_TNP DOMAIN-CONTAINING"/>
    <property type="match status" value="1"/>
</dbReference>
<comment type="caution">
    <text evidence="1">The sequence shown here is derived from an EMBL/GenBank/DDBJ whole genome shotgun (WGS) entry which is preliminary data.</text>
</comment>
<reference evidence="2" key="1">
    <citation type="journal article" date="2014" name="Environ. Microbiol.">
        <title>Comparative genomics of the marine bacterial genus Glaciecola reveals the high degree of genomic diversity and genomic characteristic for cold adaptation.</title>
        <authorList>
            <person name="Qin Q.L."/>
            <person name="Xie B.B."/>
            <person name="Yu Y."/>
            <person name="Shu Y.L."/>
            <person name="Rong J.C."/>
            <person name="Zhang Y.J."/>
            <person name="Zhao D.L."/>
            <person name="Chen X.L."/>
            <person name="Zhang X.Y."/>
            <person name="Chen B."/>
            <person name="Zhou B.C."/>
            <person name="Zhang Y.Z."/>
        </authorList>
    </citation>
    <scope>NUCLEOTIDE SEQUENCE [LARGE SCALE GENOMIC DNA]</scope>
    <source>
        <strain evidence="2">LMG 21857</strain>
    </source>
</reference>
<name>K7AB67_9ALTE</name>